<dbReference type="Proteomes" id="UP001372338">
    <property type="component" value="Unassembled WGS sequence"/>
</dbReference>
<feature type="compositionally biased region" description="Basic and acidic residues" evidence="1">
    <location>
        <begin position="38"/>
        <end position="48"/>
    </location>
</feature>
<feature type="compositionally biased region" description="Acidic residues" evidence="1">
    <location>
        <begin position="11"/>
        <end position="37"/>
    </location>
</feature>
<comment type="caution">
    <text evidence="2">The sequence shown here is derived from an EMBL/GenBank/DDBJ whole genome shotgun (WGS) entry which is preliminary data.</text>
</comment>
<proteinExistence type="predicted"/>
<dbReference type="AlphaFoldDB" id="A0AAN9I056"/>
<dbReference type="PANTHER" id="PTHR47584:SF14">
    <property type="entry name" value="L10-INTERACTING MYB DOMAIN-CONTAINING PROTEIN-LIKE"/>
    <property type="match status" value="1"/>
</dbReference>
<feature type="region of interest" description="Disordered" evidence="1">
    <location>
        <begin position="1"/>
        <end position="48"/>
    </location>
</feature>
<name>A0AAN9I056_CROPI</name>
<dbReference type="EMBL" id="JAYWIO010000005">
    <property type="protein sequence ID" value="KAK7260199.1"/>
    <property type="molecule type" value="Genomic_DNA"/>
</dbReference>
<evidence type="ECO:0000256" key="1">
    <source>
        <dbReference type="SAM" id="MobiDB-lite"/>
    </source>
</evidence>
<dbReference type="PANTHER" id="PTHR47584">
    <property type="match status" value="1"/>
</dbReference>
<dbReference type="InterPro" id="IPR045026">
    <property type="entry name" value="LIMYB"/>
</dbReference>
<evidence type="ECO:0000313" key="3">
    <source>
        <dbReference type="Proteomes" id="UP001372338"/>
    </source>
</evidence>
<protein>
    <submittedName>
        <fullName evidence="2">Uncharacterized protein</fullName>
    </submittedName>
</protein>
<evidence type="ECO:0000313" key="2">
    <source>
        <dbReference type="EMBL" id="KAK7260199.1"/>
    </source>
</evidence>
<organism evidence="2 3">
    <name type="scientific">Crotalaria pallida</name>
    <name type="common">Smooth rattlebox</name>
    <name type="synonym">Crotalaria striata</name>
    <dbReference type="NCBI Taxonomy" id="3830"/>
    <lineage>
        <taxon>Eukaryota</taxon>
        <taxon>Viridiplantae</taxon>
        <taxon>Streptophyta</taxon>
        <taxon>Embryophyta</taxon>
        <taxon>Tracheophyta</taxon>
        <taxon>Spermatophyta</taxon>
        <taxon>Magnoliopsida</taxon>
        <taxon>eudicotyledons</taxon>
        <taxon>Gunneridae</taxon>
        <taxon>Pentapetalae</taxon>
        <taxon>rosids</taxon>
        <taxon>fabids</taxon>
        <taxon>Fabales</taxon>
        <taxon>Fabaceae</taxon>
        <taxon>Papilionoideae</taxon>
        <taxon>50 kb inversion clade</taxon>
        <taxon>genistoids sensu lato</taxon>
        <taxon>core genistoids</taxon>
        <taxon>Crotalarieae</taxon>
        <taxon>Crotalaria</taxon>
    </lineage>
</organism>
<keyword evidence="3" id="KW-1185">Reference proteome</keyword>
<reference evidence="2 3" key="1">
    <citation type="submission" date="2024-01" db="EMBL/GenBank/DDBJ databases">
        <title>The genomes of 5 underutilized Papilionoideae crops provide insights into root nodulation and disease resistanc.</title>
        <authorList>
            <person name="Yuan L."/>
        </authorList>
    </citation>
    <scope>NUCLEOTIDE SEQUENCE [LARGE SCALE GENOMIC DNA]</scope>
    <source>
        <strain evidence="2">ZHUSHIDOU_FW_LH</strain>
        <tissue evidence="2">Leaf</tissue>
    </source>
</reference>
<feature type="compositionally biased region" description="Low complexity" evidence="1">
    <location>
        <begin position="1"/>
        <end position="10"/>
    </location>
</feature>
<gene>
    <name evidence="2" type="ORF">RIF29_26043</name>
</gene>
<sequence>MVLSTKSLSISDDDDSDDDDDDDSDKDDSSGEEEDSYESSKDNKKRKAREDAHVAFANAMSIYAETTKKKLAILEKMSTSHFTMSSSTNAKGEVVGQQRSVQDKESLMTCLRALQGLEGIDGASFTKALKLLKEDPSWRDVFLTLSDERKKDLVLNLHHML</sequence>
<accession>A0AAN9I056</accession>